<dbReference type="GO" id="GO:0070395">
    <property type="term" value="P:lipoteichoic acid biosynthetic process"/>
    <property type="evidence" value="ECO:0007669"/>
    <property type="project" value="InterPro"/>
</dbReference>
<evidence type="ECO:0000256" key="4">
    <source>
        <dbReference type="ARBA" id="ARBA00022679"/>
    </source>
</evidence>
<dbReference type="PANTHER" id="PTHR13285:SF23">
    <property type="entry name" value="TEICHOIC ACID D-ALANYLTRANSFERASE"/>
    <property type="match status" value="1"/>
</dbReference>
<feature type="transmembrane region" description="Helical" evidence="10">
    <location>
        <begin position="88"/>
        <end position="104"/>
    </location>
</feature>
<dbReference type="PANTHER" id="PTHR13285">
    <property type="entry name" value="ACYLTRANSFERASE"/>
    <property type="match status" value="1"/>
</dbReference>
<keyword evidence="7 9" id="KW-0472">Membrane</keyword>
<dbReference type="InterPro" id="IPR024024">
    <property type="entry name" value="DltB"/>
</dbReference>
<sequence>MIPYATFTYFGVLLYAVVPAVLLGMLFRRIRVWILGASLLMILVQYSRGLVAWPPTLGREFWLLCGYALFQLVLVSAFIRIRQRAKRRGVFIAALTLGLLPLVLAKAQPYLAPGSLWGFAGISYVTFRALDVIIGIQDHTITSAPPLELAAFLCFFPTLSSGPIDRFRRFAGDWERRRTRAAWLEDLDGAAHRIFTAFLYKFILAALIKRYWLDPAAAEHGLWATVSYMYAYSLYLFFDFAGYSLFAIGISYLFGIRVPENFNRPFLATNIQDFWNRWHISLSTWLRDRVYRRFTLAALRGRWFKDDRTASYLGFLLSFGLMGLWHGTRSFYLLYGLYHATLMAAYELFSQWNRERRVWGEGLGWRVAGTVLTFHVVCFGFLLFSGRIGPDHA</sequence>
<dbReference type="NCBIfam" id="TIGR04091">
    <property type="entry name" value="LTA_dltB"/>
    <property type="match status" value="1"/>
</dbReference>
<dbReference type="GO" id="GO:0005886">
    <property type="term" value="C:plasma membrane"/>
    <property type="evidence" value="ECO:0007669"/>
    <property type="project" value="UniProtKB-SubCell"/>
</dbReference>
<dbReference type="GO" id="GO:0016746">
    <property type="term" value="F:acyltransferase activity"/>
    <property type="evidence" value="ECO:0007669"/>
    <property type="project" value="UniProtKB-KW"/>
</dbReference>
<evidence type="ECO:0000256" key="6">
    <source>
        <dbReference type="ARBA" id="ARBA00022989"/>
    </source>
</evidence>
<comment type="subcellular location">
    <subcellularLocation>
        <location evidence="1">Cell membrane</location>
        <topology evidence="1">Multi-pass membrane protein</topology>
    </subcellularLocation>
</comment>
<dbReference type="InterPro" id="IPR051085">
    <property type="entry name" value="MB_O-acyltransferase"/>
</dbReference>
<dbReference type="InterPro" id="IPR004299">
    <property type="entry name" value="MBOAT_fam"/>
</dbReference>
<dbReference type="PIRSF" id="PIRSF016636">
    <property type="entry name" value="AlgI_DltB"/>
    <property type="match status" value="1"/>
</dbReference>
<dbReference type="EMBL" id="VBPB01000099">
    <property type="protein sequence ID" value="TMQ72638.1"/>
    <property type="molecule type" value="Genomic_DNA"/>
</dbReference>
<evidence type="ECO:0000256" key="8">
    <source>
        <dbReference type="ARBA" id="ARBA00023315"/>
    </source>
</evidence>
<proteinExistence type="inferred from homology"/>
<feature type="transmembrane region" description="Helical" evidence="10">
    <location>
        <begin position="32"/>
        <end position="49"/>
    </location>
</feature>
<comment type="caution">
    <text evidence="11">The sequence shown here is derived from an EMBL/GenBank/DDBJ whole genome shotgun (WGS) entry which is preliminary data.</text>
</comment>
<evidence type="ECO:0000256" key="9">
    <source>
        <dbReference type="PIRNR" id="PIRNR016636"/>
    </source>
</evidence>
<accession>A0A538U9R5</accession>
<gene>
    <name evidence="11" type="primary">dltB</name>
    <name evidence="11" type="ORF">E6K81_06840</name>
</gene>
<evidence type="ECO:0000256" key="5">
    <source>
        <dbReference type="ARBA" id="ARBA00022692"/>
    </source>
</evidence>
<evidence type="ECO:0000256" key="2">
    <source>
        <dbReference type="ARBA" id="ARBA00010323"/>
    </source>
</evidence>
<dbReference type="AlphaFoldDB" id="A0A538U9R5"/>
<keyword evidence="8 9" id="KW-0012">Acyltransferase</keyword>
<feature type="transmembrane region" description="Helical" evidence="10">
    <location>
        <begin position="363"/>
        <end position="384"/>
    </location>
</feature>
<evidence type="ECO:0000256" key="7">
    <source>
        <dbReference type="ARBA" id="ARBA00023136"/>
    </source>
</evidence>
<dbReference type="InterPro" id="IPR024194">
    <property type="entry name" value="Ac/AlaTfrase_AlgI/DltB"/>
</dbReference>
<keyword evidence="5 10" id="KW-0812">Transmembrane</keyword>
<keyword evidence="6 10" id="KW-1133">Transmembrane helix</keyword>
<feature type="transmembrane region" description="Helical" evidence="10">
    <location>
        <begin position="61"/>
        <end position="81"/>
    </location>
</feature>
<evidence type="ECO:0000256" key="1">
    <source>
        <dbReference type="ARBA" id="ARBA00004651"/>
    </source>
</evidence>
<evidence type="ECO:0000256" key="10">
    <source>
        <dbReference type="SAM" id="Phobius"/>
    </source>
</evidence>
<protein>
    <submittedName>
        <fullName evidence="11">D-alanyl-lipoteichoic acid biosynthesis protein DltB</fullName>
    </submittedName>
</protein>
<evidence type="ECO:0000256" key="3">
    <source>
        <dbReference type="ARBA" id="ARBA00022475"/>
    </source>
</evidence>
<keyword evidence="3 9" id="KW-1003">Cell membrane</keyword>
<feature type="transmembrane region" description="Helical" evidence="10">
    <location>
        <begin position="6"/>
        <end position="27"/>
    </location>
</feature>
<feature type="transmembrane region" description="Helical" evidence="10">
    <location>
        <begin position="309"/>
        <end position="326"/>
    </location>
</feature>
<feature type="transmembrane region" description="Helical" evidence="10">
    <location>
        <begin position="232"/>
        <end position="254"/>
    </location>
</feature>
<reference evidence="11 12" key="1">
    <citation type="journal article" date="2019" name="Nat. Microbiol.">
        <title>Mediterranean grassland soil C-N compound turnover is dependent on rainfall and depth, and is mediated by genomically divergent microorganisms.</title>
        <authorList>
            <person name="Diamond S."/>
            <person name="Andeer P.F."/>
            <person name="Li Z."/>
            <person name="Crits-Christoph A."/>
            <person name="Burstein D."/>
            <person name="Anantharaman K."/>
            <person name="Lane K.R."/>
            <person name="Thomas B.C."/>
            <person name="Pan C."/>
            <person name="Northen T.R."/>
            <person name="Banfield J.F."/>
        </authorList>
    </citation>
    <scope>NUCLEOTIDE SEQUENCE [LARGE SCALE GENOMIC DNA]</scope>
    <source>
        <strain evidence="11">WS_11</strain>
    </source>
</reference>
<evidence type="ECO:0000313" key="11">
    <source>
        <dbReference type="EMBL" id="TMQ72638.1"/>
    </source>
</evidence>
<keyword evidence="4 9" id="KW-0808">Transferase</keyword>
<dbReference type="Pfam" id="PF03062">
    <property type="entry name" value="MBOAT"/>
    <property type="match status" value="1"/>
</dbReference>
<feature type="transmembrane region" description="Helical" evidence="10">
    <location>
        <begin position="332"/>
        <end position="351"/>
    </location>
</feature>
<dbReference type="Proteomes" id="UP000319771">
    <property type="component" value="Unassembled WGS sequence"/>
</dbReference>
<dbReference type="PIRSF" id="PIRSF500216">
    <property type="entry name" value="DltB"/>
    <property type="match status" value="1"/>
</dbReference>
<name>A0A538U9R5_UNCEI</name>
<evidence type="ECO:0000313" key="12">
    <source>
        <dbReference type="Proteomes" id="UP000319771"/>
    </source>
</evidence>
<organism evidence="11 12">
    <name type="scientific">Eiseniibacteriota bacterium</name>
    <dbReference type="NCBI Taxonomy" id="2212470"/>
    <lineage>
        <taxon>Bacteria</taxon>
        <taxon>Candidatus Eiseniibacteriota</taxon>
    </lineage>
</organism>
<comment type="similarity">
    <text evidence="2 9">Belongs to the membrane-bound acyltransferase family.</text>
</comment>